<proteinExistence type="predicted"/>
<evidence type="ECO:0000313" key="3">
    <source>
        <dbReference type="Proteomes" id="UP000268007"/>
    </source>
</evidence>
<protein>
    <recommendedName>
        <fullName evidence="1">Double-GTPase 1 domain-containing protein</fullName>
    </recommendedName>
</protein>
<dbReference type="EMBL" id="RBKU01000001">
    <property type="protein sequence ID" value="RKR82159.1"/>
    <property type="molecule type" value="Genomic_DNA"/>
</dbReference>
<dbReference type="InterPro" id="IPR045530">
    <property type="entry name" value="DO-GTPase1"/>
</dbReference>
<organism evidence="2 3">
    <name type="scientific">Mucilaginibacter gracilis</name>
    <dbReference type="NCBI Taxonomy" id="423350"/>
    <lineage>
        <taxon>Bacteria</taxon>
        <taxon>Pseudomonadati</taxon>
        <taxon>Bacteroidota</taxon>
        <taxon>Sphingobacteriia</taxon>
        <taxon>Sphingobacteriales</taxon>
        <taxon>Sphingobacteriaceae</taxon>
        <taxon>Mucilaginibacter</taxon>
    </lineage>
</organism>
<dbReference type="Proteomes" id="UP000268007">
    <property type="component" value="Unassembled WGS sequence"/>
</dbReference>
<dbReference type="OrthoDB" id="9758793at2"/>
<dbReference type="AlphaFoldDB" id="A0A495J2C0"/>
<name>A0A495J2C0_9SPHI</name>
<reference evidence="2 3" key="1">
    <citation type="submission" date="2018-10" db="EMBL/GenBank/DDBJ databases">
        <title>Genomic Encyclopedia of Archaeal and Bacterial Type Strains, Phase II (KMG-II): from individual species to whole genera.</title>
        <authorList>
            <person name="Goeker M."/>
        </authorList>
    </citation>
    <scope>NUCLEOTIDE SEQUENCE [LARGE SCALE GENOMIC DNA]</scope>
    <source>
        <strain evidence="2 3">DSM 18602</strain>
    </source>
</reference>
<evidence type="ECO:0000313" key="2">
    <source>
        <dbReference type="EMBL" id="RKR82159.1"/>
    </source>
</evidence>
<comment type="caution">
    <text evidence="2">The sequence shown here is derived from an EMBL/GenBank/DDBJ whole genome shotgun (WGS) entry which is preliminary data.</text>
</comment>
<accession>A0A495J2C0</accession>
<gene>
    <name evidence="2" type="ORF">BDD43_2328</name>
</gene>
<sequence>MKEKSIILVGGPDSGKSNYLARLWLAIQSQKYDLLASTTPGDVRYVESIAEHLLQGQFVPRTEPEEKNREFHVSVKTKDESIIADIIVPDILGEIWGRAVSTLEIPEKWLKALRKSTAAVLFVRVQSENNVNPLNWVTSQELLKIGIGDDKEQVIPTQIVLMELLRFIDENINRKSNTKPKVAIVVTAFDLLHVDEAKDGPQKYLEDEFPMFAGRISDIDTLEVKVFGSSVVSGDFEAEGFTDQFFNRGIHNSGYIVELGADGKFVENDDITIPINWLLNVT</sequence>
<evidence type="ECO:0000259" key="1">
    <source>
        <dbReference type="Pfam" id="PF19975"/>
    </source>
</evidence>
<dbReference type="RefSeq" id="WP_121197784.1">
    <property type="nucleotide sequence ID" value="NZ_RBKU01000001.1"/>
</dbReference>
<feature type="domain" description="Double-GTPase 1" evidence="1">
    <location>
        <begin position="7"/>
        <end position="278"/>
    </location>
</feature>
<dbReference type="Pfam" id="PF19975">
    <property type="entry name" value="DO-GTPase1"/>
    <property type="match status" value="1"/>
</dbReference>
<keyword evidence="3" id="KW-1185">Reference proteome</keyword>